<dbReference type="KEGG" id="ppn:Palpr_0217"/>
<evidence type="ECO:0000256" key="4">
    <source>
        <dbReference type="ARBA" id="ARBA00022989"/>
    </source>
</evidence>
<feature type="transmembrane region" description="Helical" evidence="6">
    <location>
        <begin position="25"/>
        <end position="45"/>
    </location>
</feature>
<accession>E4T0Z8</accession>
<gene>
    <name evidence="7" type="ordered locus">Palpr_0217</name>
</gene>
<keyword evidence="3 6" id="KW-0812">Transmembrane</keyword>
<dbReference type="AlphaFoldDB" id="E4T0Z8"/>
<reference evidence="7 8" key="2">
    <citation type="journal article" date="2011" name="Stand. Genomic Sci.">
        <title>Complete genome sequence of Paludibacter propionicigenes type strain (WB4).</title>
        <authorList>
            <person name="Gronow S."/>
            <person name="Munk C."/>
            <person name="Lapidus A."/>
            <person name="Nolan M."/>
            <person name="Lucas S."/>
            <person name="Hammon N."/>
            <person name="Deshpande S."/>
            <person name="Cheng J.F."/>
            <person name="Tapia R."/>
            <person name="Han C."/>
            <person name="Goodwin L."/>
            <person name="Pitluck S."/>
            <person name="Liolios K."/>
            <person name="Ivanova N."/>
            <person name="Mavromatis K."/>
            <person name="Mikhailova N."/>
            <person name="Pati A."/>
            <person name="Chen A."/>
            <person name="Palaniappan K."/>
            <person name="Land M."/>
            <person name="Hauser L."/>
            <person name="Chang Y.J."/>
            <person name="Jeffries C.D."/>
            <person name="Brambilla E."/>
            <person name="Rohde M."/>
            <person name="Goker M."/>
            <person name="Detter J.C."/>
            <person name="Woyke T."/>
            <person name="Bristow J."/>
            <person name="Eisen J.A."/>
            <person name="Markowitz V."/>
            <person name="Hugenholtz P."/>
            <person name="Kyrpides N.C."/>
            <person name="Klenk H.P."/>
        </authorList>
    </citation>
    <scope>NUCLEOTIDE SEQUENCE [LARGE SCALE GENOMIC DNA]</scope>
    <source>
        <strain evidence="8">DSM 17365 / JCM 13257 / WB4</strain>
    </source>
</reference>
<evidence type="ECO:0000256" key="3">
    <source>
        <dbReference type="ARBA" id="ARBA00022692"/>
    </source>
</evidence>
<dbReference type="OrthoDB" id="3176438at2"/>
<evidence type="ECO:0000313" key="8">
    <source>
        <dbReference type="Proteomes" id="UP000008718"/>
    </source>
</evidence>
<name>E4T0Z8_PALPW</name>
<dbReference type="PANTHER" id="PTHR33931">
    <property type="entry name" value="HOLIN-LIKE PROTEIN CIDA-RELATED"/>
    <property type="match status" value="1"/>
</dbReference>
<evidence type="ECO:0000256" key="6">
    <source>
        <dbReference type="SAM" id="Phobius"/>
    </source>
</evidence>
<dbReference type="PANTHER" id="PTHR33931:SF2">
    <property type="entry name" value="HOLIN-LIKE PROTEIN CIDA"/>
    <property type="match status" value="1"/>
</dbReference>
<dbReference type="eggNOG" id="COG1380">
    <property type="taxonomic scope" value="Bacteria"/>
</dbReference>
<organism evidence="7 8">
    <name type="scientific">Paludibacter propionicigenes (strain DSM 17365 / JCM 13257 / WB4)</name>
    <dbReference type="NCBI Taxonomy" id="694427"/>
    <lineage>
        <taxon>Bacteria</taxon>
        <taxon>Pseudomonadati</taxon>
        <taxon>Bacteroidota</taxon>
        <taxon>Bacteroidia</taxon>
        <taxon>Bacteroidales</taxon>
        <taxon>Paludibacteraceae</taxon>
        <taxon>Paludibacter</taxon>
    </lineage>
</organism>
<dbReference type="Proteomes" id="UP000008718">
    <property type="component" value="Chromosome"/>
</dbReference>
<dbReference type="RefSeq" id="WP_013443748.1">
    <property type="nucleotide sequence ID" value="NC_014734.1"/>
</dbReference>
<feature type="transmembrane region" description="Helical" evidence="6">
    <location>
        <begin position="57"/>
        <end position="76"/>
    </location>
</feature>
<comment type="subcellular location">
    <subcellularLocation>
        <location evidence="1">Cell membrane</location>
        <topology evidence="1">Multi-pass membrane protein</topology>
    </subcellularLocation>
</comment>
<keyword evidence="8" id="KW-1185">Reference proteome</keyword>
<evidence type="ECO:0000256" key="2">
    <source>
        <dbReference type="ARBA" id="ARBA00022475"/>
    </source>
</evidence>
<sequence length="120" mass="13303">MIKGSFFILLFYFLGEMLSLLIRGFIPGSVLGMILLFVCLFFKVIKPDNVKDVSIVITKNMAVFFIPAAVGLMVYAELLSKSLFTILIAIAISTVLTIVTVALIQERFEKKRAKKGGPKL</sequence>
<dbReference type="Pfam" id="PF03788">
    <property type="entry name" value="LrgA"/>
    <property type="match status" value="1"/>
</dbReference>
<evidence type="ECO:0000256" key="1">
    <source>
        <dbReference type="ARBA" id="ARBA00004651"/>
    </source>
</evidence>
<reference key="1">
    <citation type="submission" date="2010-11" db="EMBL/GenBank/DDBJ databases">
        <title>The complete genome of Paludibacter propionicigenes DSM 17365.</title>
        <authorList>
            <consortium name="US DOE Joint Genome Institute (JGI-PGF)"/>
            <person name="Lucas S."/>
            <person name="Copeland A."/>
            <person name="Lapidus A."/>
            <person name="Bruce D."/>
            <person name="Goodwin L."/>
            <person name="Pitluck S."/>
            <person name="Kyrpides N."/>
            <person name="Mavromatis K."/>
            <person name="Ivanova N."/>
            <person name="Munk A.C."/>
            <person name="Brettin T."/>
            <person name="Detter J.C."/>
            <person name="Han C."/>
            <person name="Tapia R."/>
            <person name="Land M."/>
            <person name="Hauser L."/>
            <person name="Markowitz V."/>
            <person name="Cheng J.-F."/>
            <person name="Hugenholtz P."/>
            <person name="Woyke T."/>
            <person name="Wu D."/>
            <person name="Gronow S."/>
            <person name="Wellnitz S."/>
            <person name="Brambilla E."/>
            <person name="Klenk H.-P."/>
            <person name="Eisen J.A."/>
        </authorList>
    </citation>
    <scope>NUCLEOTIDE SEQUENCE</scope>
    <source>
        <strain>WB4</strain>
    </source>
</reference>
<evidence type="ECO:0000256" key="5">
    <source>
        <dbReference type="ARBA" id="ARBA00023136"/>
    </source>
</evidence>
<keyword evidence="2" id="KW-1003">Cell membrane</keyword>
<dbReference type="EMBL" id="CP002345">
    <property type="protein sequence ID" value="ADQ78379.1"/>
    <property type="molecule type" value="Genomic_DNA"/>
</dbReference>
<keyword evidence="4 6" id="KW-1133">Transmembrane helix</keyword>
<protein>
    <submittedName>
        <fullName evidence="7">LrgA family protein</fullName>
    </submittedName>
</protein>
<dbReference type="InterPro" id="IPR005538">
    <property type="entry name" value="LrgA/CidA"/>
</dbReference>
<keyword evidence="5 6" id="KW-0472">Membrane</keyword>
<evidence type="ECO:0000313" key="7">
    <source>
        <dbReference type="EMBL" id="ADQ78379.1"/>
    </source>
</evidence>
<dbReference type="HOGENOM" id="CLU_113736_2_2_10"/>
<proteinExistence type="predicted"/>
<dbReference type="GO" id="GO:0005886">
    <property type="term" value="C:plasma membrane"/>
    <property type="evidence" value="ECO:0007669"/>
    <property type="project" value="UniProtKB-SubCell"/>
</dbReference>
<feature type="transmembrane region" description="Helical" evidence="6">
    <location>
        <begin position="82"/>
        <end position="104"/>
    </location>
</feature>